<organism evidence="1 2">
    <name type="scientific">Sporormia fimetaria CBS 119925</name>
    <dbReference type="NCBI Taxonomy" id="1340428"/>
    <lineage>
        <taxon>Eukaryota</taxon>
        <taxon>Fungi</taxon>
        <taxon>Dikarya</taxon>
        <taxon>Ascomycota</taxon>
        <taxon>Pezizomycotina</taxon>
        <taxon>Dothideomycetes</taxon>
        <taxon>Pleosporomycetidae</taxon>
        <taxon>Pleosporales</taxon>
        <taxon>Sporormiaceae</taxon>
        <taxon>Sporormia</taxon>
    </lineage>
</organism>
<evidence type="ECO:0000313" key="1">
    <source>
        <dbReference type="EMBL" id="KAF2750324.1"/>
    </source>
</evidence>
<reference evidence="1" key="1">
    <citation type="journal article" date="2020" name="Stud. Mycol.">
        <title>101 Dothideomycetes genomes: a test case for predicting lifestyles and emergence of pathogens.</title>
        <authorList>
            <person name="Haridas S."/>
            <person name="Albert R."/>
            <person name="Binder M."/>
            <person name="Bloem J."/>
            <person name="Labutti K."/>
            <person name="Salamov A."/>
            <person name="Andreopoulos B."/>
            <person name="Baker S."/>
            <person name="Barry K."/>
            <person name="Bills G."/>
            <person name="Bluhm B."/>
            <person name="Cannon C."/>
            <person name="Castanera R."/>
            <person name="Culley D."/>
            <person name="Daum C."/>
            <person name="Ezra D."/>
            <person name="Gonzalez J."/>
            <person name="Henrissat B."/>
            <person name="Kuo A."/>
            <person name="Liang C."/>
            <person name="Lipzen A."/>
            <person name="Lutzoni F."/>
            <person name="Magnuson J."/>
            <person name="Mondo S."/>
            <person name="Nolan M."/>
            <person name="Ohm R."/>
            <person name="Pangilinan J."/>
            <person name="Park H.-J."/>
            <person name="Ramirez L."/>
            <person name="Alfaro M."/>
            <person name="Sun H."/>
            <person name="Tritt A."/>
            <person name="Yoshinaga Y."/>
            <person name="Zwiers L.-H."/>
            <person name="Turgeon B."/>
            <person name="Goodwin S."/>
            <person name="Spatafora J."/>
            <person name="Crous P."/>
            <person name="Grigoriev I."/>
        </authorList>
    </citation>
    <scope>NUCLEOTIDE SEQUENCE</scope>
    <source>
        <strain evidence="1">CBS 119925</strain>
    </source>
</reference>
<accession>A0A6A6VKS2</accession>
<dbReference type="AlphaFoldDB" id="A0A6A6VKS2"/>
<dbReference type="Proteomes" id="UP000799440">
    <property type="component" value="Unassembled WGS sequence"/>
</dbReference>
<proteinExistence type="predicted"/>
<dbReference type="EMBL" id="MU006564">
    <property type="protein sequence ID" value="KAF2750324.1"/>
    <property type="molecule type" value="Genomic_DNA"/>
</dbReference>
<protein>
    <submittedName>
        <fullName evidence="1">Uncharacterized protein</fullName>
    </submittedName>
</protein>
<evidence type="ECO:0000313" key="2">
    <source>
        <dbReference type="Proteomes" id="UP000799440"/>
    </source>
</evidence>
<gene>
    <name evidence="1" type="ORF">M011DRAFT_465094</name>
</gene>
<keyword evidence="2" id="KW-1185">Reference proteome</keyword>
<sequence>MPDNGFLSQPLAAILAVSLTDLLDSDQLITHPALLQRCSSSPIRSVNNSSDFAPRREPLREYLCRVHLHFCPLLPATSPFHHTFCAHNQSSAHPFSPPLHPLSSHTPLIQ</sequence>
<name>A0A6A6VKS2_9PLEO</name>